<dbReference type="AlphaFoldDB" id="A0A6B0UE66"/>
<feature type="region of interest" description="Disordered" evidence="1">
    <location>
        <begin position="46"/>
        <end position="72"/>
    </location>
</feature>
<protein>
    <submittedName>
        <fullName evidence="2">Putative secreted protein</fullName>
    </submittedName>
</protein>
<reference evidence="2" key="1">
    <citation type="submission" date="2019-12" db="EMBL/GenBank/DDBJ databases">
        <title>An insight into the sialome of adult female Ixodes ricinus ticks feeding for 6 days.</title>
        <authorList>
            <person name="Perner J."/>
            <person name="Ribeiro J.M.C."/>
        </authorList>
    </citation>
    <scope>NUCLEOTIDE SEQUENCE</scope>
    <source>
        <strain evidence="2">Semi-engorged</strain>
        <tissue evidence="2">Salivary glands</tissue>
    </source>
</reference>
<dbReference type="EMBL" id="GIFC01007268">
    <property type="protein sequence ID" value="MXU89351.1"/>
    <property type="molecule type" value="Transcribed_RNA"/>
</dbReference>
<accession>A0A6B0UE66</accession>
<organism evidence="2">
    <name type="scientific">Ixodes ricinus</name>
    <name type="common">Common tick</name>
    <name type="synonym">Acarus ricinus</name>
    <dbReference type="NCBI Taxonomy" id="34613"/>
    <lineage>
        <taxon>Eukaryota</taxon>
        <taxon>Metazoa</taxon>
        <taxon>Ecdysozoa</taxon>
        <taxon>Arthropoda</taxon>
        <taxon>Chelicerata</taxon>
        <taxon>Arachnida</taxon>
        <taxon>Acari</taxon>
        <taxon>Parasitiformes</taxon>
        <taxon>Ixodida</taxon>
        <taxon>Ixodoidea</taxon>
        <taxon>Ixodidae</taxon>
        <taxon>Ixodinae</taxon>
        <taxon>Ixodes</taxon>
    </lineage>
</organism>
<proteinExistence type="predicted"/>
<sequence>MKRAVAPRALSRAWAAVWWALLPSPSVVRLNWWPKLAKAFCRAPAGASVPGDGTRPNHPRTVPARRHDSGPHCRVRSCCWHCEWSSCRTATRASRWCSFSPGSACSS</sequence>
<evidence type="ECO:0000313" key="2">
    <source>
        <dbReference type="EMBL" id="MXU89351.1"/>
    </source>
</evidence>
<name>A0A6B0UE66_IXORI</name>
<evidence type="ECO:0000256" key="1">
    <source>
        <dbReference type="SAM" id="MobiDB-lite"/>
    </source>
</evidence>